<organism evidence="1">
    <name type="scientific">Ophidiomyces ophidiicola</name>
    <dbReference type="NCBI Taxonomy" id="1387563"/>
    <lineage>
        <taxon>Eukaryota</taxon>
        <taxon>Fungi</taxon>
        <taxon>Dikarya</taxon>
        <taxon>Ascomycota</taxon>
        <taxon>Pezizomycotina</taxon>
        <taxon>Eurotiomycetes</taxon>
        <taxon>Eurotiomycetidae</taxon>
        <taxon>Onygenales</taxon>
        <taxon>Onygenaceae</taxon>
        <taxon>Ophidiomyces</taxon>
    </lineage>
</organism>
<gene>
    <name evidence="1" type="ORF">LOY88_002304</name>
</gene>
<comment type="caution">
    <text evidence="1">The sequence shown here is derived from an EMBL/GenBank/DDBJ whole genome shotgun (WGS) entry which is preliminary data.</text>
</comment>
<protein>
    <submittedName>
        <fullName evidence="1">Uncharacterized protein</fullName>
    </submittedName>
</protein>
<sequence>LHFDAARCVDGELRALTRVFGTLFRAAARLEALHLGFPSRLPVALALDEVFDGVCWARLRAWGIQAWRLHAHEIIAFARRHRRTLRGLRLRDVLLKDGSRWRDVLAVLRADLPHLEWLSLRRIDYAAAFDEKWAHSADVSDAQSFPDNSDSDDDDDDVDNGSFFDGPHDAAHDDDDDSASIGDESDGLSDHDADDGPRAHQLELRPDTAPSAPVLHHHQLPPFTNQWELLASVSPDDLDDNGVSVEYRQRKIWEAWVVSKANLP</sequence>
<proteinExistence type="predicted"/>
<dbReference type="EMBL" id="JALBCA010000027">
    <property type="protein sequence ID" value="KAI2388931.1"/>
    <property type="molecule type" value="Genomic_DNA"/>
</dbReference>
<evidence type="ECO:0000313" key="1">
    <source>
        <dbReference type="EMBL" id="KAI2388931.1"/>
    </source>
</evidence>
<accession>A0ACB8UZH1</accession>
<name>A0ACB8UZH1_9EURO</name>
<reference evidence="1" key="1">
    <citation type="journal article" date="2022" name="bioRxiv">
        <title>Population genetic analysis of Ophidiomyces ophidiicola, the causative agent of snake fungal disease, indicates recent introductions to the USA.</title>
        <authorList>
            <person name="Ladner J.T."/>
            <person name="Palmer J.M."/>
            <person name="Ettinger C.L."/>
            <person name="Stajich J.E."/>
            <person name="Farrell T.M."/>
            <person name="Glorioso B.M."/>
            <person name="Lawson B."/>
            <person name="Price S.J."/>
            <person name="Stengle A.G."/>
            <person name="Grear D.A."/>
            <person name="Lorch J.M."/>
        </authorList>
    </citation>
    <scope>NUCLEOTIDE SEQUENCE</scope>
    <source>
        <strain evidence="1">NWHC 24266-5</strain>
    </source>
</reference>
<feature type="non-terminal residue" evidence="1">
    <location>
        <position position="1"/>
    </location>
</feature>